<dbReference type="InterPro" id="IPR036770">
    <property type="entry name" value="Ankyrin_rpt-contain_sf"/>
</dbReference>
<sequence>MSNSTNSAEEEESYPLHECVFLGDVRKLSSLLRNNDVARKDKHGNTALHLAVMLGRKECIQLLLAHSAPVKVKNIAGWSPLAEAISYGDRQTISSLVRKLKQQAREQMEHRRPDLIRALTQIQDFYMELKWDFHSWVPLVSRILPSDVCKIYKCGTRIRLDTTLVDFSDMKWERGDISFIFQGEKIPSESLTVIDNKARVYQKVRYEETETEIEDEVDILMSSDIMAAQMSTKKISFARAQSGWIFREDRKETVAGLYRSDIYTITGLVLESRKRREHLSNDDLQKNKAIIESLTKGNAHTLDTNGEPTRRASLNPPPETNVDWNTYISSEPGLYPSLGRDLVYKESSRNFRATIAMSDDFPLSVEMLLNVLEVIAPFKHFAKLRQFVEMKLPSGFPVKIDIPILPTVTAKITFQKFDFRDDIPAELFVIPESYIEDPLRFPDL</sequence>
<evidence type="ECO:0000256" key="5">
    <source>
        <dbReference type="ARBA" id="ARBA00023136"/>
    </source>
</evidence>
<comment type="caution">
    <text evidence="11">The sequence shown here is derived from an EMBL/GenBank/DDBJ whole genome shotgun (WGS) entry which is preliminary data.</text>
</comment>
<dbReference type="PROSITE" id="PS50088">
    <property type="entry name" value="ANK_REPEAT"/>
    <property type="match status" value="1"/>
</dbReference>
<evidence type="ECO:0000256" key="4">
    <source>
        <dbReference type="ARBA" id="ARBA00023043"/>
    </source>
</evidence>
<keyword evidence="2" id="KW-0677">Repeat</keyword>
<evidence type="ECO:0000259" key="10">
    <source>
        <dbReference type="Pfam" id="PF11904"/>
    </source>
</evidence>
<keyword evidence="6" id="KW-0143">Chaperone</keyword>
<dbReference type="PROSITE" id="PS50297">
    <property type="entry name" value="ANK_REP_REGION"/>
    <property type="match status" value="1"/>
</dbReference>
<evidence type="ECO:0000256" key="2">
    <source>
        <dbReference type="ARBA" id="ARBA00022737"/>
    </source>
</evidence>
<gene>
    <name evidence="11" type="ORF">O3G_MSEX008082</name>
</gene>
<reference evidence="11" key="2">
    <citation type="submission" date="2020-12" db="EMBL/GenBank/DDBJ databases">
        <authorList>
            <person name="Kanost M."/>
        </authorList>
    </citation>
    <scope>NUCLEOTIDE SEQUENCE</scope>
</reference>
<dbReference type="Pfam" id="PF12796">
    <property type="entry name" value="Ank_2"/>
    <property type="match status" value="1"/>
</dbReference>
<dbReference type="Proteomes" id="UP000791440">
    <property type="component" value="Unassembled WGS sequence"/>
</dbReference>
<proteinExistence type="predicted"/>
<dbReference type="SUPFAM" id="SSF48403">
    <property type="entry name" value="Ankyrin repeat"/>
    <property type="match status" value="1"/>
</dbReference>
<evidence type="ECO:0000256" key="8">
    <source>
        <dbReference type="PROSITE-ProRule" id="PRU00023"/>
    </source>
</evidence>
<dbReference type="FunFam" id="1.25.40.20:FF:000302">
    <property type="entry name" value="Ankyrin repeat containing protein"/>
    <property type="match status" value="1"/>
</dbReference>
<protein>
    <recommendedName>
        <fullName evidence="10">Ankyrin repeat domain-containing protein</fullName>
    </recommendedName>
</protein>
<comment type="function">
    <text evidence="7">Acts as a molecular chaperone for G protein-coupled receptors, regulating their biogenesis and exit from the ER.</text>
</comment>
<keyword evidence="4 8" id="KW-0040">ANK repeat</keyword>
<accession>A0A922CN84</accession>
<feature type="domain" description="Ankyrin repeat" evidence="10">
    <location>
        <begin position="159"/>
        <end position="422"/>
    </location>
</feature>
<evidence type="ECO:0000256" key="3">
    <source>
        <dbReference type="ARBA" id="ARBA00022824"/>
    </source>
</evidence>
<reference evidence="11" key="1">
    <citation type="journal article" date="2016" name="Insect Biochem. Mol. Biol.">
        <title>Multifaceted biological insights from a draft genome sequence of the tobacco hornworm moth, Manduca sexta.</title>
        <authorList>
            <person name="Kanost M.R."/>
            <person name="Arrese E.L."/>
            <person name="Cao X."/>
            <person name="Chen Y.R."/>
            <person name="Chellapilla S."/>
            <person name="Goldsmith M.R."/>
            <person name="Grosse-Wilde E."/>
            <person name="Heckel D.G."/>
            <person name="Herndon N."/>
            <person name="Jiang H."/>
            <person name="Papanicolaou A."/>
            <person name="Qu J."/>
            <person name="Soulages J.L."/>
            <person name="Vogel H."/>
            <person name="Walters J."/>
            <person name="Waterhouse R.M."/>
            <person name="Ahn S.J."/>
            <person name="Almeida F.C."/>
            <person name="An C."/>
            <person name="Aqrawi P."/>
            <person name="Bretschneider A."/>
            <person name="Bryant W.B."/>
            <person name="Bucks S."/>
            <person name="Chao H."/>
            <person name="Chevignon G."/>
            <person name="Christen J.M."/>
            <person name="Clarke D.F."/>
            <person name="Dittmer N.T."/>
            <person name="Ferguson L.C.F."/>
            <person name="Garavelou S."/>
            <person name="Gordon K.H.J."/>
            <person name="Gunaratna R.T."/>
            <person name="Han Y."/>
            <person name="Hauser F."/>
            <person name="He Y."/>
            <person name="Heidel-Fischer H."/>
            <person name="Hirsh A."/>
            <person name="Hu Y."/>
            <person name="Jiang H."/>
            <person name="Kalra D."/>
            <person name="Klinner C."/>
            <person name="Konig C."/>
            <person name="Kovar C."/>
            <person name="Kroll A.R."/>
            <person name="Kuwar S.S."/>
            <person name="Lee S.L."/>
            <person name="Lehman R."/>
            <person name="Li K."/>
            <person name="Li Z."/>
            <person name="Liang H."/>
            <person name="Lovelace S."/>
            <person name="Lu Z."/>
            <person name="Mansfield J.H."/>
            <person name="McCulloch K.J."/>
            <person name="Mathew T."/>
            <person name="Morton B."/>
            <person name="Muzny D.M."/>
            <person name="Neunemann D."/>
            <person name="Ongeri F."/>
            <person name="Pauchet Y."/>
            <person name="Pu L.L."/>
            <person name="Pyrousis I."/>
            <person name="Rao X.J."/>
            <person name="Redding A."/>
            <person name="Roesel C."/>
            <person name="Sanchez-Gracia A."/>
            <person name="Schaack S."/>
            <person name="Shukla A."/>
            <person name="Tetreau G."/>
            <person name="Wang Y."/>
            <person name="Xiong G.H."/>
            <person name="Traut W."/>
            <person name="Walsh T.K."/>
            <person name="Worley K.C."/>
            <person name="Wu D."/>
            <person name="Wu W."/>
            <person name="Wu Y.Q."/>
            <person name="Zhang X."/>
            <person name="Zou Z."/>
            <person name="Zucker H."/>
            <person name="Briscoe A.D."/>
            <person name="Burmester T."/>
            <person name="Clem R.J."/>
            <person name="Feyereisen R."/>
            <person name="Grimmelikhuijzen C.J.P."/>
            <person name="Hamodrakas S.J."/>
            <person name="Hansson B.S."/>
            <person name="Huguet E."/>
            <person name="Jermiin L.S."/>
            <person name="Lan Q."/>
            <person name="Lehman H.K."/>
            <person name="Lorenzen M."/>
            <person name="Merzendorfer H."/>
            <person name="Michalopoulos I."/>
            <person name="Morton D.B."/>
            <person name="Muthukrishnan S."/>
            <person name="Oakeshott J.G."/>
            <person name="Palmer W."/>
            <person name="Park Y."/>
            <person name="Passarelli A.L."/>
            <person name="Rozas J."/>
            <person name="Schwartz L.M."/>
            <person name="Smith W."/>
            <person name="Southgate A."/>
            <person name="Vilcinskas A."/>
            <person name="Vogt R."/>
            <person name="Wang P."/>
            <person name="Werren J."/>
            <person name="Yu X.Q."/>
            <person name="Zhou J.J."/>
            <person name="Brown S.J."/>
            <person name="Scherer S.E."/>
            <person name="Richards S."/>
            <person name="Blissard G.W."/>
        </authorList>
    </citation>
    <scope>NUCLEOTIDE SEQUENCE</scope>
</reference>
<dbReference type="InterPro" id="IPR021832">
    <property type="entry name" value="ANKRD13"/>
</dbReference>
<dbReference type="InterPro" id="IPR055285">
    <property type="entry name" value="ANKRD13_C"/>
</dbReference>
<dbReference type="GO" id="GO:0005789">
    <property type="term" value="C:endoplasmic reticulum membrane"/>
    <property type="evidence" value="ECO:0007669"/>
    <property type="project" value="UniProtKB-SubCell"/>
</dbReference>
<keyword evidence="5" id="KW-0472">Membrane</keyword>
<name>A0A922CN84_MANSE</name>
<dbReference type="EMBL" id="JH668441">
    <property type="protein sequence ID" value="KAG6453320.1"/>
    <property type="molecule type" value="Genomic_DNA"/>
</dbReference>
<keyword evidence="12" id="KW-1185">Reference proteome</keyword>
<organism evidence="11 12">
    <name type="scientific">Manduca sexta</name>
    <name type="common">Tobacco hawkmoth</name>
    <name type="synonym">Tobacco hornworm</name>
    <dbReference type="NCBI Taxonomy" id="7130"/>
    <lineage>
        <taxon>Eukaryota</taxon>
        <taxon>Metazoa</taxon>
        <taxon>Ecdysozoa</taxon>
        <taxon>Arthropoda</taxon>
        <taxon>Hexapoda</taxon>
        <taxon>Insecta</taxon>
        <taxon>Pterygota</taxon>
        <taxon>Neoptera</taxon>
        <taxon>Endopterygota</taxon>
        <taxon>Lepidoptera</taxon>
        <taxon>Glossata</taxon>
        <taxon>Ditrysia</taxon>
        <taxon>Bombycoidea</taxon>
        <taxon>Sphingidae</taxon>
        <taxon>Sphinginae</taxon>
        <taxon>Sphingini</taxon>
        <taxon>Manduca</taxon>
    </lineage>
</organism>
<dbReference type="GO" id="GO:0005102">
    <property type="term" value="F:signaling receptor binding"/>
    <property type="evidence" value="ECO:0007669"/>
    <property type="project" value="TreeGrafter"/>
</dbReference>
<dbReference type="PANTHER" id="PTHR12447:SF25">
    <property type="entry name" value="ANKYRIN REPEAT DOMAIN-CONTAINING PROTEIN 13C"/>
    <property type="match status" value="1"/>
</dbReference>
<evidence type="ECO:0000313" key="11">
    <source>
        <dbReference type="EMBL" id="KAG6453320.1"/>
    </source>
</evidence>
<dbReference type="SMART" id="SM00248">
    <property type="entry name" value="ANK"/>
    <property type="match status" value="3"/>
</dbReference>
<keyword evidence="3" id="KW-0256">Endoplasmic reticulum</keyword>
<evidence type="ECO:0000313" key="12">
    <source>
        <dbReference type="Proteomes" id="UP000791440"/>
    </source>
</evidence>
<evidence type="ECO:0000256" key="6">
    <source>
        <dbReference type="ARBA" id="ARBA00023186"/>
    </source>
</evidence>
<comment type="subcellular location">
    <subcellularLocation>
        <location evidence="1">Endoplasmic reticulum membrane</location>
    </subcellularLocation>
</comment>
<dbReference type="Gene3D" id="1.25.40.20">
    <property type="entry name" value="Ankyrin repeat-containing domain"/>
    <property type="match status" value="1"/>
</dbReference>
<dbReference type="AlphaFoldDB" id="A0A922CN84"/>
<evidence type="ECO:0000256" key="1">
    <source>
        <dbReference type="ARBA" id="ARBA00004586"/>
    </source>
</evidence>
<feature type="region of interest" description="Disordered" evidence="9">
    <location>
        <begin position="299"/>
        <end position="320"/>
    </location>
</feature>
<evidence type="ECO:0000256" key="7">
    <source>
        <dbReference type="ARBA" id="ARBA00037107"/>
    </source>
</evidence>
<dbReference type="InterPro" id="IPR002110">
    <property type="entry name" value="Ankyrin_rpt"/>
</dbReference>
<dbReference type="OrthoDB" id="1585644at2759"/>
<dbReference type="PANTHER" id="PTHR12447">
    <property type="entry name" value="ANKYRIN REPEAT DOMAIN-CONTAINING PROTEIN 13"/>
    <property type="match status" value="1"/>
</dbReference>
<feature type="repeat" description="ANK" evidence="8">
    <location>
        <begin position="43"/>
        <end position="75"/>
    </location>
</feature>
<dbReference type="GO" id="GO:0006621">
    <property type="term" value="P:protein retention in ER lumen"/>
    <property type="evidence" value="ECO:0007669"/>
    <property type="project" value="TreeGrafter"/>
</dbReference>
<dbReference type="Pfam" id="PF11904">
    <property type="entry name" value="ANKRD13_C"/>
    <property type="match status" value="1"/>
</dbReference>
<evidence type="ECO:0000256" key="9">
    <source>
        <dbReference type="SAM" id="MobiDB-lite"/>
    </source>
</evidence>